<sequence length="150" mass="16930">MSIDARQTFEGRWDPEQKIMDLVVAMALLDIDALLSHAQTQSAPETGDTLESPAIAIANQLIERFPKPWLMRNSDGEYVWSYTHGLVLLGMQRLAEQTGNTQYYDYIKAYADHFIDQHGAITSLKLSEFNIDSVNAGKILFGLSLPNKRR</sequence>
<gene>
    <name evidence="2" type="ORF">GCM10008090_02760</name>
</gene>
<dbReference type="InterPro" id="IPR010905">
    <property type="entry name" value="Glyco_hydro_88"/>
</dbReference>
<dbReference type="AlphaFoldDB" id="A0A918VI27"/>
<dbReference type="Proteomes" id="UP000614811">
    <property type="component" value="Unassembled WGS sequence"/>
</dbReference>
<name>A0A918VI27_9GAMM</name>
<keyword evidence="3" id="KW-1185">Reference proteome</keyword>
<dbReference type="RefSeq" id="WP_189398215.1">
    <property type="nucleotide sequence ID" value="NZ_BMXA01000001.1"/>
</dbReference>
<dbReference type="InterPro" id="IPR008928">
    <property type="entry name" value="6-hairpin_glycosidase_sf"/>
</dbReference>
<dbReference type="GO" id="GO:0005975">
    <property type="term" value="P:carbohydrate metabolic process"/>
    <property type="evidence" value="ECO:0007669"/>
    <property type="project" value="InterPro"/>
</dbReference>
<dbReference type="GO" id="GO:0016787">
    <property type="term" value="F:hydrolase activity"/>
    <property type="evidence" value="ECO:0007669"/>
    <property type="project" value="UniProtKB-KW"/>
</dbReference>
<dbReference type="Gene3D" id="1.50.10.10">
    <property type="match status" value="1"/>
</dbReference>
<dbReference type="EMBL" id="BMXA01000001">
    <property type="protein sequence ID" value="GGZ97890.1"/>
    <property type="molecule type" value="Genomic_DNA"/>
</dbReference>
<proteinExistence type="predicted"/>
<dbReference type="Pfam" id="PF07470">
    <property type="entry name" value="Glyco_hydro_88"/>
    <property type="match status" value="1"/>
</dbReference>
<dbReference type="SUPFAM" id="SSF48208">
    <property type="entry name" value="Six-hairpin glycosidases"/>
    <property type="match status" value="1"/>
</dbReference>
<reference evidence="2" key="2">
    <citation type="submission" date="2020-09" db="EMBL/GenBank/DDBJ databases">
        <authorList>
            <person name="Sun Q."/>
            <person name="Kim S."/>
        </authorList>
    </citation>
    <scope>NUCLEOTIDE SEQUENCE</scope>
    <source>
        <strain evidence="2">KCTC 12711</strain>
    </source>
</reference>
<evidence type="ECO:0000313" key="3">
    <source>
        <dbReference type="Proteomes" id="UP000614811"/>
    </source>
</evidence>
<dbReference type="InterPro" id="IPR012341">
    <property type="entry name" value="6hp_glycosidase-like_sf"/>
</dbReference>
<accession>A0A918VI27</accession>
<keyword evidence="1" id="KW-0378">Hydrolase</keyword>
<organism evidence="2 3">
    <name type="scientific">Arenicella chitinivorans</name>
    <dbReference type="NCBI Taxonomy" id="1329800"/>
    <lineage>
        <taxon>Bacteria</taxon>
        <taxon>Pseudomonadati</taxon>
        <taxon>Pseudomonadota</taxon>
        <taxon>Gammaproteobacteria</taxon>
        <taxon>Arenicellales</taxon>
        <taxon>Arenicellaceae</taxon>
        <taxon>Arenicella</taxon>
    </lineage>
</organism>
<comment type="caution">
    <text evidence="2">The sequence shown here is derived from an EMBL/GenBank/DDBJ whole genome shotgun (WGS) entry which is preliminary data.</text>
</comment>
<evidence type="ECO:0000256" key="1">
    <source>
        <dbReference type="ARBA" id="ARBA00022801"/>
    </source>
</evidence>
<evidence type="ECO:0000313" key="2">
    <source>
        <dbReference type="EMBL" id="GGZ97890.1"/>
    </source>
</evidence>
<reference evidence="2" key="1">
    <citation type="journal article" date="2014" name="Int. J. Syst. Evol. Microbiol.">
        <title>Complete genome sequence of Corynebacterium casei LMG S-19264T (=DSM 44701T), isolated from a smear-ripened cheese.</title>
        <authorList>
            <consortium name="US DOE Joint Genome Institute (JGI-PGF)"/>
            <person name="Walter F."/>
            <person name="Albersmeier A."/>
            <person name="Kalinowski J."/>
            <person name="Ruckert C."/>
        </authorList>
    </citation>
    <scope>NUCLEOTIDE SEQUENCE</scope>
    <source>
        <strain evidence="2">KCTC 12711</strain>
    </source>
</reference>
<protein>
    <submittedName>
        <fullName evidence="2">Uncharacterized protein</fullName>
    </submittedName>
</protein>